<reference evidence="1 2" key="1">
    <citation type="journal article" date="2018" name="Mol. Biol. Evol.">
        <title>Broad Genomic Sampling Reveals a Smut Pathogenic Ancestry of the Fungal Clade Ustilaginomycotina.</title>
        <authorList>
            <person name="Kijpornyongpan T."/>
            <person name="Mondo S.J."/>
            <person name="Barry K."/>
            <person name="Sandor L."/>
            <person name="Lee J."/>
            <person name="Lipzen A."/>
            <person name="Pangilinan J."/>
            <person name="LaButti K."/>
            <person name="Hainaut M."/>
            <person name="Henrissat B."/>
            <person name="Grigoriev I.V."/>
            <person name="Spatafora J.W."/>
            <person name="Aime M.C."/>
        </authorList>
    </citation>
    <scope>NUCLEOTIDE SEQUENCE [LARGE SCALE GENOMIC DNA]</scope>
    <source>
        <strain evidence="1 2">MCA 3882</strain>
    </source>
</reference>
<dbReference type="Gene3D" id="3.30.70.1060">
    <property type="entry name" value="Dimeric alpha+beta barrel"/>
    <property type="match status" value="1"/>
</dbReference>
<accession>A0A316VKJ5</accession>
<dbReference type="EMBL" id="KZ819602">
    <property type="protein sequence ID" value="PWN38112.1"/>
    <property type="molecule type" value="Genomic_DNA"/>
</dbReference>
<dbReference type="RefSeq" id="XP_025358414.1">
    <property type="nucleotide sequence ID" value="XM_025500736.1"/>
</dbReference>
<evidence type="ECO:0000313" key="2">
    <source>
        <dbReference type="Proteomes" id="UP000245771"/>
    </source>
</evidence>
<proteinExistence type="predicted"/>
<dbReference type="OrthoDB" id="5519740at2759"/>
<dbReference type="AlphaFoldDB" id="A0A316VKJ5"/>
<protein>
    <recommendedName>
        <fullName evidence="3">YCII-related domain-containing protein</fullName>
    </recommendedName>
</protein>
<dbReference type="InterPro" id="IPR011008">
    <property type="entry name" value="Dimeric_a/b-barrel"/>
</dbReference>
<dbReference type="InParanoid" id="A0A316VKJ5"/>
<dbReference type="GeneID" id="37022517"/>
<evidence type="ECO:0000313" key="1">
    <source>
        <dbReference type="EMBL" id="PWN38112.1"/>
    </source>
</evidence>
<keyword evidence="2" id="KW-1185">Reference proteome</keyword>
<name>A0A316VKJ5_9BASI</name>
<dbReference type="SUPFAM" id="SSF54909">
    <property type="entry name" value="Dimeric alpha+beta barrel"/>
    <property type="match status" value="1"/>
</dbReference>
<evidence type="ECO:0008006" key="3">
    <source>
        <dbReference type="Google" id="ProtNLM"/>
    </source>
</evidence>
<organism evidence="1 2">
    <name type="scientific">Meira miltonrushii</name>
    <dbReference type="NCBI Taxonomy" id="1280837"/>
    <lineage>
        <taxon>Eukaryota</taxon>
        <taxon>Fungi</taxon>
        <taxon>Dikarya</taxon>
        <taxon>Basidiomycota</taxon>
        <taxon>Ustilaginomycotina</taxon>
        <taxon>Exobasidiomycetes</taxon>
        <taxon>Exobasidiales</taxon>
        <taxon>Brachybasidiaceae</taxon>
        <taxon>Meira</taxon>
    </lineage>
</organism>
<gene>
    <name evidence="1" type="ORF">FA14DRAFT_177391</name>
</gene>
<dbReference type="Proteomes" id="UP000245771">
    <property type="component" value="Unassembled WGS sequence"/>
</dbReference>
<sequence length="120" mass="13887">MSGYSAEILNDQSKHHWSIKMFDRENGLADRNAHFGTHKARLAEFKQQNPGVIEFGGPMISPDNHQPIGSCFVFKRGELFPNVDAVNKWIENDEYHKQKVWERRDISLFIAATDPWTSQK</sequence>